<keyword evidence="5 7" id="KW-1133">Transmembrane helix</keyword>
<proteinExistence type="inferred from homology"/>
<name>A0ABU8HGL0_9BACI</name>
<evidence type="ECO:0000256" key="3">
    <source>
        <dbReference type="ARBA" id="ARBA00022475"/>
    </source>
</evidence>
<evidence type="ECO:0000256" key="4">
    <source>
        <dbReference type="ARBA" id="ARBA00022692"/>
    </source>
</evidence>
<evidence type="ECO:0000256" key="2">
    <source>
        <dbReference type="ARBA" id="ARBA00022448"/>
    </source>
</evidence>
<keyword evidence="2 7" id="KW-0813">Transport</keyword>
<dbReference type="PANTHER" id="PTHR30465">
    <property type="entry name" value="INNER MEMBRANE ABC TRANSPORTER"/>
    <property type="match status" value="1"/>
</dbReference>
<protein>
    <submittedName>
        <fullName evidence="9">ABC transporter permease subunit</fullName>
    </submittedName>
</protein>
<evidence type="ECO:0000259" key="8">
    <source>
        <dbReference type="PROSITE" id="PS50928"/>
    </source>
</evidence>
<dbReference type="Gene3D" id="1.10.3720.10">
    <property type="entry name" value="MetI-like"/>
    <property type="match status" value="1"/>
</dbReference>
<dbReference type="EMBL" id="JBBAXC010000012">
    <property type="protein sequence ID" value="MEI5908278.1"/>
    <property type="molecule type" value="Genomic_DNA"/>
</dbReference>
<organism evidence="9 10">
    <name type="scientific">Bacillus spongiae</name>
    <dbReference type="NCBI Taxonomy" id="2683610"/>
    <lineage>
        <taxon>Bacteria</taxon>
        <taxon>Bacillati</taxon>
        <taxon>Bacillota</taxon>
        <taxon>Bacilli</taxon>
        <taxon>Bacillales</taxon>
        <taxon>Bacillaceae</taxon>
        <taxon>Bacillus</taxon>
    </lineage>
</organism>
<accession>A0ABU8HGL0</accession>
<keyword evidence="6 7" id="KW-0472">Membrane</keyword>
<dbReference type="PANTHER" id="PTHR30465:SF44">
    <property type="entry name" value="ABC-TYPE DIPEPTIDE_OLIGOPEPTIDE TRANSPORT SYSTEM, PERMEASE COMPONENT"/>
    <property type="match status" value="1"/>
</dbReference>
<evidence type="ECO:0000256" key="5">
    <source>
        <dbReference type="ARBA" id="ARBA00022989"/>
    </source>
</evidence>
<dbReference type="PROSITE" id="PS50928">
    <property type="entry name" value="ABC_TM1"/>
    <property type="match status" value="1"/>
</dbReference>
<evidence type="ECO:0000313" key="10">
    <source>
        <dbReference type="Proteomes" id="UP001312865"/>
    </source>
</evidence>
<reference evidence="9 10" key="1">
    <citation type="journal article" date="2018" name="J. Microbiol.">
        <title>Bacillus spongiae sp. nov., isolated from sponge of Jeju Island.</title>
        <authorList>
            <person name="Lee G.E."/>
            <person name="Im W.T."/>
            <person name="Park J.S."/>
        </authorList>
    </citation>
    <scope>NUCLEOTIDE SEQUENCE [LARGE SCALE GENOMIC DNA]</scope>
    <source>
        <strain evidence="9 10">135PIL107-10</strain>
    </source>
</reference>
<feature type="transmembrane region" description="Helical" evidence="7">
    <location>
        <begin position="12"/>
        <end position="32"/>
    </location>
</feature>
<feature type="transmembrane region" description="Helical" evidence="7">
    <location>
        <begin position="165"/>
        <end position="183"/>
    </location>
</feature>
<feature type="transmembrane region" description="Helical" evidence="7">
    <location>
        <begin position="83"/>
        <end position="111"/>
    </location>
</feature>
<dbReference type="Proteomes" id="UP001312865">
    <property type="component" value="Unassembled WGS sequence"/>
</dbReference>
<evidence type="ECO:0000313" key="9">
    <source>
        <dbReference type="EMBL" id="MEI5908278.1"/>
    </source>
</evidence>
<keyword evidence="3" id="KW-1003">Cell membrane</keyword>
<feature type="transmembrane region" description="Helical" evidence="7">
    <location>
        <begin position="123"/>
        <end position="145"/>
    </location>
</feature>
<feature type="transmembrane region" description="Helical" evidence="7">
    <location>
        <begin position="267"/>
        <end position="285"/>
    </location>
</feature>
<sequence>MSRLLKKIVDKSFQLLFACVGIILVGALPNLLSGLSSWQLNWSMYFESVLEITSALFHLDEITYHGRDPSAVRPLFPLIIEPLSYSLTLLLGAFLVAVIVSLLLTYITMLFTERNRRKIKMIFFLFESLPDIFIILMCQMFVVFFYKKTQILLVEFAAVGPTKAYLLPILCLSILPMIHLFRLSMLTFENEERQNYVELAKSIGNGKTIIFTKHMFRNAIISVFFQSKKIIWFMLSNLFVLEILFNVPGITWFLFQNMQPKVTTVTLIAIFIPVFIFYTIGEWLIERKAGKGEVLT</sequence>
<feature type="domain" description="ABC transmembrane type-1" evidence="8">
    <location>
        <begin position="83"/>
        <end position="281"/>
    </location>
</feature>
<evidence type="ECO:0000256" key="6">
    <source>
        <dbReference type="ARBA" id="ARBA00023136"/>
    </source>
</evidence>
<comment type="similarity">
    <text evidence="7">Belongs to the binding-protein-dependent transport system permease family.</text>
</comment>
<dbReference type="InterPro" id="IPR000515">
    <property type="entry name" value="MetI-like"/>
</dbReference>
<dbReference type="InterPro" id="IPR035906">
    <property type="entry name" value="MetI-like_sf"/>
</dbReference>
<comment type="subcellular location">
    <subcellularLocation>
        <location evidence="1 7">Cell membrane</location>
        <topology evidence="1 7">Multi-pass membrane protein</topology>
    </subcellularLocation>
</comment>
<keyword evidence="4 7" id="KW-0812">Transmembrane</keyword>
<evidence type="ECO:0000256" key="1">
    <source>
        <dbReference type="ARBA" id="ARBA00004651"/>
    </source>
</evidence>
<keyword evidence="10" id="KW-1185">Reference proteome</keyword>
<gene>
    <name evidence="9" type="ORF">WAK64_14560</name>
</gene>
<evidence type="ECO:0000256" key="7">
    <source>
        <dbReference type="RuleBase" id="RU363032"/>
    </source>
</evidence>
<dbReference type="SUPFAM" id="SSF161098">
    <property type="entry name" value="MetI-like"/>
    <property type="match status" value="1"/>
</dbReference>
<comment type="caution">
    <text evidence="9">The sequence shown here is derived from an EMBL/GenBank/DDBJ whole genome shotgun (WGS) entry which is preliminary data.</text>
</comment>
<dbReference type="RefSeq" id="WP_336587725.1">
    <property type="nucleotide sequence ID" value="NZ_JBBAXC010000012.1"/>
</dbReference>
<feature type="transmembrane region" description="Helical" evidence="7">
    <location>
        <begin position="230"/>
        <end position="255"/>
    </location>
</feature>
<dbReference type="Pfam" id="PF00528">
    <property type="entry name" value="BPD_transp_1"/>
    <property type="match status" value="1"/>
</dbReference>